<accession>A0A8U7MEE3</accession>
<dbReference type="GO" id="GO:0000801">
    <property type="term" value="C:central element"/>
    <property type="evidence" value="ECO:0007669"/>
    <property type="project" value="TreeGrafter"/>
</dbReference>
<dbReference type="AlphaFoldDB" id="A0A8U7MEE3"/>
<reference evidence="2" key="2">
    <citation type="submission" date="2025-08" db="UniProtKB">
        <authorList>
            <consortium name="Ensembl"/>
        </authorList>
    </citation>
    <scope>IDENTIFICATION</scope>
</reference>
<proteinExistence type="predicted"/>
<dbReference type="OrthoDB" id="9944849at2759"/>
<sequence>MAESEFQQGNNDDGKTRENFKKSTEELLEKMENLTVWATQIVYDCTAIRTNPALTTTMQHLEDAFLRCKEHMEKKRQEVLMESRGEGQKKE</sequence>
<dbReference type="Proteomes" id="UP000694553">
    <property type="component" value="Unassembled WGS sequence"/>
</dbReference>
<dbReference type="PANTHER" id="PTHR36686:SF1">
    <property type="entry name" value="SYNAPTONEMAL COMPLEX CENTRAL ELEMENT PROTEIN 3"/>
    <property type="match status" value="1"/>
</dbReference>
<dbReference type="Pfam" id="PF15191">
    <property type="entry name" value="Synaptonemal_3"/>
    <property type="match status" value="1"/>
</dbReference>
<feature type="compositionally biased region" description="Basic and acidic residues" evidence="1">
    <location>
        <begin position="12"/>
        <end position="22"/>
    </location>
</feature>
<dbReference type="OMA" id="KWQEVLM"/>
<reference evidence="2" key="3">
    <citation type="submission" date="2025-09" db="UniProtKB">
        <authorList>
            <consortium name="Ensembl"/>
        </authorList>
    </citation>
    <scope>IDENTIFICATION</scope>
</reference>
<gene>
    <name evidence="2" type="primary">SYCE3</name>
</gene>
<dbReference type="RefSeq" id="XP_031963185.1">
    <property type="nucleotide sequence ID" value="XM_032107294.1"/>
</dbReference>
<dbReference type="GO" id="GO:0007283">
    <property type="term" value="P:spermatogenesis"/>
    <property type="evidence" value="ECO:0007669"/>
    <property type="project" value="InterPro"/>
</dbReference>
<name>A0A8U7MEE3_CORMO</name>
<dbReference type="GO" id="GO:0007131">
    <property type="term" value="P:reciprocal meiotic recombination"/>
    <property type="evidence" value="ECO:0007669"/>
    <property type="project" value="InterPro"/>
</dbReference>
<dbReference type="GeneID" id="116443253"/>
<dbReference type="Ensembl" id="ENSCMUT00000032459.1">
    <property type="protein sequence ID" value="ENSCMUP00000028460.1"/>
    <property type="gene ID" value="ENSCMUG00000017504.1"/>
</dbReference>
<feature type="compositionally biased region" description="Polar residues" evidence="1">
    <location>
        <begin position="1"/>
        <end position="11"/>
    </location>
</feature>
<organism evidence="2 3">
    <name type="scientific">Corvus moneduloides</name>
    <name type="common">New Caledonian crow</name>
    <dbReference type="NCBI Taxonomy" id="1196302"/>
    <lineage>
        <taxon>Eukaryota</taxon>
        <taxon>Metazoa</taxon>
        <taxon>Chordata</taxon>
        <taxon>Craniata</taxon>
        <taxon>Vertebrata</taxon>
        <taxon>Euteleostomi</taxon>
        <taxon>Archelosauria</taxon>
        <taxon>Archosauria</taxon>
        <taxon>Dinosauria</taxon>
        <taxon>Saurischia</taxon>
        <taxon>Theropoda</taxon>
        <taxon>Coelurosauria</taxon>
        <taxon>Aves</taxon>
        <taxon>Neognathae</taxon>
        <taxon>Neoaves</taxon>
        <taxon>Telluraves</taxon>
        <taxon>Australaves</taxon>
        <taxon>Passeriformes</taxon>
        <taxon>Corvoidea</taxon>
        <taxon>Corvidae</taxon>
        <taxon>Corvus</taxon>
    </lineage>
</organism>
<dbReference type="GO" id="GO:0007130">
    <property type="term" value="P:synaptonemal complex assembly"/>
    <property type="evidence" value="ECO:0007669"/>
    <property type="project" value="InterPro"/>
</dbReference>
<evidence type="ECO:0000313" key="3">
    <source>
        <dbReference type="Proteomes" id="UP000694553"/>
    </source>
</evidence>
<feature type="region of interest" description="Disordered" evidence="1">
    <location>
        <begin position="1"/>
        <end position="22"/>
    </location>
</feature>
<dbReference type="PANTHER" id="PTHR36686">
    <property type="entry name" value="SYNAPTONEMAL COMPLEX CENTRAL ELEMENT PROTEIN 3"/>
    <property type="match status" value="1"/>
</dbReference>
<evidence type="ECO:0000313" key="2">
    <source>
        <dbReference type="Ensembl" id="ENSCMUP00000028460.1"/>
    </source>
</evidence>
<dbReference type="InterPro" id="IPR028145">
    <property type="entry name" value="Synaptonemal_3"/>
</dbReference>
<dbReference type="CTD" id="644186"/>
<keyword evidence="3" id="KW-1185">Reference proteome</keyword>
<protein>
    <submittedName>
        <fullName evidence="2">Synaptonemal complex central element protein 3</fullName>
    </submittedName>
</protein>
<reference evidence="3" key="1">
    <citation type="submission" date="2019-10" db="EMBL/GenBank/DDBJ databases">
        <title>Corvus moneduloides (New Caledonian crow) genome, bCorMon1, primary haplotype.</title>
        <authorList>
            <person name="Rutz C."/>
            <person name="Fungtammasan C."/>
            <person name="Mountcastle J."/>
            <person name="Formenti G."/>
            <person name="Chow W."/>
            <person name="Howe K."/>
            <person name="Steele M.P."/>
            <person name="Fernandes J."/>
            <person name="Gilbert M.T.P."/>
            <person name="Fedrigo O."/>
            <person name="Jarvis E.D."/>
            <person name="Gemmell N."/>
        </authorList>
    </citation>
    <scope>NUCLEOTIDE SEQUENCE [LARGE SCALE GENOMIC DNA]</scope>
</reference>
<evidence type="ECO:0000256" key="1">
    <source>
        <dbReference type="SAM" id="MobiDB-lite"/>
    </source>
</evidence>